<dbReference type="PANTHER" id="PTHR43080">
    <property type="entry name" value="CBS DOMAIN-CONTAINING PROTEIN CBSX3, MITOCHONDRIAL"/>
    <property type="match status" value="1"/>
</dbReference>
<keyword evidence="1 2" id="KW-0129">CBS domain</keyword>
<dbReference type="Pfam" id="PF00571">
    <property type="entry name" value="CBS"/>
    <property type="match status" value="2"/>
</dbReference>
<gene>
    <name evidence="4" type="ORF">B7C62_02370</name>
</gene>
<sequence length="206" mass="22023">MREHTVGEVMTRTVVTTTPGTPAQEVARLFGLHRIGAVPVLDDEDRVVGVVSRTDVEQRAARCFPRTDMAEGSGPVVRDLMTSPAVTVHPEQRVKDAARVMERRGVDRLPVVDPEDRLIGLATRRDLLRVFLRTDEEVRAEVQERLRRAGEGLAVSVREGLVTVSATGAGSGAAPPDGLAGLVASLWGVDGVTGVVSALDPPRPSP</sequence>
<dbReference type="InterPro" id="IPR046342">
    <property type="entry name" value="CBS_dom_sf"/>
</dbReference>
<reference evidence="4 5" key="1">
    <citation type="submission" date="2017-04" db="EMBL/GenBank/DDBJ databases">
        <title>The complete genome sequence of Streptomyces albolongus YIM 101047, the producer of novel bafilomycins and novel odoriferous sesquiterpenoids.</title>
        <authorList>
            <person name="Yin M."/>
            <person name="Jiang Y."/>
        </authorList>
    </citation>
    <scope>NUCLEOTIDE SEQUENCE [LARGE SCALE GENOMIC DNA]</scope>
    <source>
        <strain evidence="4 5">YIM 101047</strain>
    </source>
</reference>
<dbReference type="KEGG" id="kab:B7C62_02370"/>
<dbReference type="PROSITE" id="PS51371">
    <property type="entry name" value="CBS"/>
    <property type="match status" value="2"/>
</dbReference>
<feature type="domain" description="CBS" evidence="3">
    <location>
        <begin position="81"/>
        <end position="137"/>
    </location>
</feature>
<name>A0ABC8BLE5_9ACTN</name>
<dbReference type="InterPro" id="IPR051257">
    <property type="entry name" value="Diverse_CBS-Domain"/>
</dbReference>
<dbReference type="RefSeq" id="WP_084744588.1">
    <property type="nucleotide sequence ID" value="NZ_CP020563.1"/>
</dbReference>
<evidence type="ECO:0000259" key="3">
    <source>
        <dbReference type="PROSITE" id="PS51371"/>
    </source>
</evidence>
<evidence type="ECO:0000313" key="5">
    <source>
        <dbReference type="Proteomes" id="UP000192251"/>
    </source>
</evidence>
<dbReference type="InterPro" id="IPR000644">
    <property type="entry name" value="CBS_dom"/>
</dbReference>
<evidence type="ECO:0000256" key="1">
    <source>
        <dbReference type="ARBA" id="ARBA00023122"/>
    </source>
</evidence>
<dbReference type="Gene3D" id="3.10.580.10">
    <property type="entry name" value="CBS-domain"/>
    <property type="match status" value="2"/>
</dbReference>
<evidence type="ECO:0000256" key="2">
    <source>
        <dbReference type="PROSITE-ProRule" id="PRU00703"/>
    </source>
</evidence>
<proteinExistence type="predicted"/>
<evidence type="ECO:0000313" key="4">
    <source>
        <dbReference type="EMBL" id="ARF71224.1"/>
    </source>
</evidence>
<accession>A0ABC8BLE5</accession>
<dbReference type="AlphaFoldDB" id="A0ABC8BLE5"/>
<dbReference type="PANTHER" id="PTHR43080:SF29">
    <property type="entry name" value="OS02G0818000 PROTEIN"/>
    <property type="match status" value="1"/>
</dbReference>
<feature type="domain" description="CBS" evidence="3">
    <location>
        <begin position="10"/>
        <end position="69"/>
    </location>
</feature>
<dbReference type="SUPFAM" id="SSF54631">
    <property type="entry name" value="CBS-domain pair"/>
    <property type="match status" value="1"/>
</dbReference>
<dbReference type="EMBL" id="CP020563">
    <property type="protein sequence ID" value="ARF71224.1"/>
    <property type="molecule type" value="Genomic_DNA"/>
</dbReference>
<protein>
    <recommendedName>
        <fullName evidence="3">CBS domain-containing protein</fullName>
    </recommendedName>
</protein>
<dbReference type="Proteomes" id="UP000192251">
    <property type="component" value="Chromosome"/>
</dbReference>
<keyword evidence="5" id="KW-1185">Reference proteome</keyword>
<dbReference type="SMART" id="SM00116">
    <property type="entry name" value="CBS"/>
    <property type="match status" value="2"/>
</dbReference>
<organism evidence="4 5">
    <name type="scientific">Kitasatospora albolonga</name>
    <dbReference type="NCBI Taxonomy" id="68173"/>
    <lineage>
        <taxon>Bacteria</taxon>
        <taxon>Bacillati</taxon>
        <taxon>Actinomycetota</taxon>
        <taxon>Actinomycetes</taxon>
        <taxon>Kitasatosporales</taxon>
        <taxon>Streptomycetaceae</taxon>
        <taxon>Kitasatospora</taxon>
    </lineage>
</organism>